<evidence type="ECO:0000256" key="5">
    <source>
        <dbReference type="SAM" id="MobiDB-lite"/>
    </source>
</evidence>
<dbReference type="PANTHER" id="PTHR30055">
    <property type="entry name" value="HTH-TYPE TRANSCRIPTIONAL REGULATOR RUTR"/>
    <property type="match status" value="1"/>
</dbReference>
<dbReference type="InterPro" id="IPR001647">
    <property type="entry name" value="HTH_TetR"/>
</dbReference>
<evidence type="ECO:0000313" key="7">
    <source>
        <dbReference type="EMBL" id="WUV44524.1"/>
    </source>
</evidence>
<evidence type="ECO:0000256" key="1">
    <source>
        <dbReference type="ARBA" id="ARBA00023015"/>
    </source>
</evidence>
<sequence length="255" mass="27817">MADDSRARILQTALDLFAESGYHTVSVREIAERVGLTKTAVLYHFPSKSDIVAALVEPLLVDSEAVLEAAGRGRNAQARRWAVVAGLLEVWLSHGQLLRMQMQDQALSADEATFARLRTIALSAQELIAGPRADFTTRVRAAQVYAALSDPVVIFADRPADELREAILDGARRLLGTAADLQPSAARSDSVPLPAAKAPTTRPNRRGRPGAMTSEMIESARHMRDSGRPIDEIAAEFDISRATLYRHLSKRAIEL</sequence>
<evidence type="ECO:0000259" key="6">
    <source>
        <dbReference type="PROSITE" id="PS50977"/>
    </source>
</evidence>
<dbReference type="SUPFAM" id="SSF46689">
    <property type="entry name" value="Homeodomain-like"/>
    <property type="match status" value="2"/>
</dbReference>
<evidence type="ECO:0000313" key="8">
    <source>
        <dbReference type="Proteomes" id="UP001432062"/>
    </source>
</evidence>
<dbReference type="PANTHER" id="PTHR30055:SF234">
    <property type="entry name" value="HTH-TYPE TRANSCRIPTIONAL REGULATOR BETI"/>
    <property type="match status" value="1"/>
</dbReference>
<keyword evidence="3" id="KW-0804">Transcription</keyword>
<dbReference type="InterPro" id="IPR009057">
    <property type="entry name" value="Homeodomain-like_sf"/>
</dbReference>
<protein>
    <submittedName>
        <fullName evidence="7">TetR family transcriptional regulator</fullName>
    </submittedName>
</protein>
<dbReference type="EMBL" id="CP109441">
    <property type="protein sequence ID" value="WUV44524.1"/>
    <property type="molecule type" value="Genomic_DNA"/>
</dbReference>
<dbReference type="PRINTS" id="PR00455">
    <property type="entry name" value="HTHTETR"/>
</dbReference>
<keyword evidence="1" id="KW-0805">Transcription regulation</keyword>
<dbReference type="InterPro" id="IPR050109">
    <property type="entry name" value="HTH-type_TetR-like_transc_reg"/>
</dbReference>
<dbReference type="Pfam" id="PF02796">
    <property type="entry name" value="HTH_7"/>
    <property type="match status" value="1"/>
</dbReference>
<organism evidence="7 8">
    <name type="scientific">Nocardia vinacea</name>
    <dbReference type="NCBI Taxonomy" id="96468"/>
    <lineage>
        <taxon>Bacteria</taxon>
        <taxon>Bacillati</taxon>
        <taxon>Actinomycetota</taxon>
        <taxon>Actinomycetes</taxon>
        <taxon>Mycobacteriales</taxon>
        <taxon>Nocardiaceae</taxon>
        <taxon>Nocardia</taxon>
    </lineage>
</organism>
<dbReference type="Gene3D" id="1.10.10.60">
    <property type="entry name" value="Homeodomain-like"/>
    <property type="match status" value="1"/>
</dbReference>
<reference evidence="7" key="1">
    <citation type="submission" date="2022-10" db="EMBL/GenBank/DDBJ databases">
        <title>The complete genomes of actinobacterial strains from the NBC collection.</title>
        <authorList>
            <person name="Joergensen T.S."/>
            <person name="Alvarez Arevalo M."/>
            <person name="Sterndorff E.B."/>
            <person name="Faurdal D."/>
            <person name="Vuksanovic O."/>
            <person name="Mourched A.-S."/>
            <person name="Charusanti P."/>
            <person name="Shaw S."/>
            <person name="Blin K."/>
            <person name="Weber T."/>
        </authorList>
    </citation>
    <scope>NUCLEOTIDE SEQUENCE</scope>
    <source>
        <strain evidence="7">NBC_01482</strain>
    </source>
</reference>
<dbReference type="Proteomes" id="UP001432062">
    <property type="component" value="Chromosome"/>
</dbReference>
<keyword evidence="8" id="KW-1185">Reference proteome</keyword>
<feature type="DNA-binding region" description="H-T-H motif" evidence="4">
    <location>
        <begin position="26"/>
        <end position="45"/>
    </location>
</feature>
<proteinExistence type="predicted"/>
<accession>A0ABZ1YS13</accession>
<dbReference type="Pfam" id="PF00440">
    <property type="entry name" value="TetR_N"/>
    <property type="match status" value="1"/>
</dbReference>
<dbReference type="CDD" id="cd00569">
    <property type="entry name" value="HTH_Hin_like"/>
    <property type="match status" value="1"/>
</dbReference>
<name>A0ABZ1YS13_9NOCA</name>
<dbReference type="RefSeq" id="WP_329407486.1">
    <property type="nucleotide sequence ID" value="NZ_CP109441.1"/>
</dbReference>
<dbReference type="InterPro" id="IPR006120">
    <property type="entry name" value="Resolvase_HTH_dom"/>
</dbReference>
<evidence type="ECO:0000256" key="2">
    <source>
        <dbReference type="ARBA" id="ARBA00023125"/>
    </source>
</evidence>
<dbReference type="Gene3D" id="1.10.357.10">
    <property type="entry name" value="Tetracycline Repressor, domain 2"/>
    <property type="match status" value="1"/>
</dbReference>
<evidence type="ECO:0000256" key="3">
    <source>
        <dbReference type="ARBA" id="ARBA00023163"/>
    </source>
</evidence>
<gene>
    <name evidence="7" type="ORF">OG563_35940</name>
</gene>
<dbReference type="PROSITE" id="PS50977">
    <property type="entry name" value="HTH_TETR_2"/>
    <property type="match status" value="1"/>
</dbReference>
<keyword evidence="2 4" id="KW-0238">DNA-binding</keyword>
<feature type="region of interest" description="Disordered" evidence="5">
    <location>
        <begin position="183"/>
        <end position="211"/>
    </location>
</feature>
<feature type="domain" description="HTH tetR-type" evidence="6">
    <location>
        <begin position="3"/>
        <end position="63"/>
    </location>
</feature>
<evidence type="ECO:0000256" key="4">
    <source>
        <dbReference type="PROSITE-ProRule" id="PRU00335"/>
    </source>
</evidence>